<reference evidence="2" key="1">
    <citation type="journal article" date="2023" name="Mol. Phylogenet. Evol.">
        <title>Genome-scale phylogeny and comparative genomics of the fungal order Sordariales.</title>
        <authorList>
            <person name="Hensen N."/>
            <person name="Bonometti L."/>
            <person name="Westerberg I."/>
            <person name="Brannstrom I.O."/>
            <person name="Guillou S."/>
            <person name="Cros-Aarteil S."/>
            <person name="Calhoun S."/>
            <person name="Haridas S."/>
            <person name="Kuo A."/>
            <person name="Mondo S."/>
            <person name="Pangilinan J."/>
            <person name="Riley R."/>
            <person name="LaButti K."/>
            <person name="Andreopoulos B."/>
            <person name="Lipzen A."/>
            <person name="Chen C."/>
            <person name="Yan M."/>
            <person name="Daum C."/>
            <person name="Ng V."/>
            <person name="Clum A."/>
            <person name="Steindorff A."/>
            <person name="Ohm R.A."/>
            <person name="Martin F."/>
            <person name="Silar P."/>
            <person name="Natvig D.O."/>
            <person name="Lalanne C."/>
            <person name="Gautier V."/>
            <person name="Ament-Velasquez S.L."/>
            <person name="Kruys A."/>
            <person name="Hutchinson M.I."/>
            <person name="Powell A.J."/>
            <person name="Barry K."/>
            <person name="Miller A.N."/>
            <person name="Grigoriev I.V."/>
            <person name="Debuchy R."/>
            <person name="Gladieux P."/>
            <person name="Hiltunen Thoren M."/>
            <person name="Johannesson H."/>
        </authorList>
    </citation>
    <scope>NUCLEOTIDE SEQUENCE</scope>
    <source>
        <strain evidence="2">PSN293</strain>
    </source>
</reference>
<gene>
    <name evidence="2" type="ORF">QBC37DRAFT_169305</name>
</gene>
<organism evidence="2 3">
    <name type="scientific">Rhypophila decipiens</name>
    <dbReference type="NCBI Taxonomy" id="261697"/>
    <lineage>
        <taxon>Eukaryota</taxon>
        <taxon>Fungi</taxon>
        <taxon>Dikarya</taxon>
        <taxon>Ascomycota</taxon>
        <taxon>Pezizomycotina</taxon>
        <taxon>Sordariomycetes</taxon>
        <taxon>Sordariomycetidae</taxon>
        <taxon>Sordariales</taxon>
        <taxon>Naviculisporaceae</taxon>
        <taxon>Rhypophila</taxon>
    </lineage>
</organism>
<dbReference type="Proteomes" id="UP001301769">
    <property type="component" value="Unassembled WGS sequence"/>
</dbReference>
<sequence>MNTPLPDLTSAKVQQPLRHSASCASLSLALLETLNNVLPRPPSLSFSVGSGPGLIEALLLHHFPLRAAHTEVIYDDEDDSQQNSDEVRKVPTGSFYGIEVKNAKEVNRYLPPQHVLTVPGTWALPGEEITERVEGLLFIYPRQVGLIHNYLEKCTALRVVVWIGPRCDVDEFITPLERWGLRDSSGSPGDGLAEADVGSPTEIGSWGGSGGRAKLVEDGEVVLVYRRKPE</sequence>
<accession>A0AAN6Y7J4</accession>
<evidence type="ECO:0000313" key="2">
    <source>
        <dbReference type="EMBL" id="KAK4213656.1"/>
    </source>
</evidence>
<proteinExistence type="predicted"/>
<dbReference type="AlphaFoldDB" id="A0AAN6Y7J4"/>
<keyword evidence="3" id="KW-1185">Reference proteome</keyword>
<protein>
    <submittedName>
        <fullName evidence="2">Uncharacterized protein</fullName>
    </submittedName>
</protein>
<feature type="region of interest" description="Disordered" evidence="1">
    <location>
        <begin position="183"/>
        <end position="210"/>
    </location>
</feature>
<name>A0AAN6Y7J4_9PEZI</name>
<evidence type="ECO:0000256" key="1">
    <source>
        <dbReference type="SAM" id="MobiDB-lite"/>
    </source>
</evidence>
<dbReference type="EMBL" id="MU858105">
    <property type="protein sequence ID" value="KAK4213656.1"/>
    <property type="molecule type" value="Genomic_DNA"/>
</dbReference>
<evidence type="ECO:0000313" key="3">
    <source>
        <dbReference type="Proteomes" id="UP001301769"/>
    </source>
</evidence>
<comment type="caution">
    <text evidence="2">The sequence shown here is derived from an EMBL/GenBank/DDBJ whole genome shotgun (WGS) entry which is preliminary data.</text>
</comment>
<reference evidence="2" key="2">
    <citation type="submission" date="2023-05" db="EMBL/GenBank/DDBJ databases">
        <authorList>
            <consortium name="Lawrence Berkeley National Laboratory"/>
            <person name="Steindorff A."/>
            <person name="Hensen N."/>
            <person name="Bonometti L."/>
            <person name="Westerberg I."/>
            <person name="Brannstrom I.O."/>
            <person name="Guillou S."/>
            <person name="Cros-Aarteil S."/>
            <person name="Calhoun S."/>
            <person name="Haridas S."/>
            <person name="Kuo A."/>
            <person name="Mondo S."/>
            <person name="Pangilinan J."/>
            <person name="Riley R."/>
            <person name="Labutti K."/>
            <person name="Andreopoulos B."/>
            <person name="Lipzen A."/>
            <person name="Chen C."/>
            <person name="Yanf M."/>
            <person name="Daum C."/>
            <person name="Ng V."/>
            <person name="Clum A."/>
            <person name="Ohm R."/>
            <person name="Martin F."/>
            <person name="Silar P."/>
            <person name="Natvig D."/>
            <person name="Lalanne C."/>
            <person name="Gautier V."/>
            <person name="Ament-Velasquez S.L."/>
            <person name="Kruys A."/>
            <person name="Hutchinson M.I."/>
            <person name="Powell A.J."/>
            <person name="Barry K."/>
            <person name="Miller A.N."/>
            <person name="Grigoriev I.V."/>
            <person name="Debuchy R."/>
            <person name="Gladieux P."/>
            <person name="Thoren M.H."/>
            <person name="Johannesson H."/>
        </authorList>
    </citation>
    <scope>NUCLEOTIDE SEQUENCE</scope>
    <source>
        <strain evidence="2">PSN293</strain>
    </source>
</reference>